<dbReference type="InterPro" id="IPR011990">
    <property type="entry name" value="TPR-like_helical_dom_sf"/>
</dbReference>
<feature type="domain" description="NB-ARC" evidence="2">
    <location>
        <begin position="210"/>
        <end position="377"/>
    </location>
</feature>
<dbReference type="OrthoDB" id="621413at2759"/>
<evidence type="ECO:0000259" key="2">
    <source>
        <dbReference type="Pfam" id="PF00931"/>
    </source>
</evidence>
<organism evidence="3 4">
    <name type="scientific">Calocera viscosa (strain TUFC12733)</name>
    <dbReference type="NCBI Taxonomy" id="1330018"/>
    <lineage>
        <taxon>Eukaryota</taxon>
        <taxon>Fungi</taxon>
        <taxon>Dikarya</taxon>
        <taxon>Basidiomycota</taxon>
        <taxon>Agaricomycotina</taxon>
        <taxon>Dacrymycetes</taxon>
        <taxon>Dacrymycetales</taxon>
        <taxon>Dacrymycetaceae</taxon>
        <taxon>Calocera</taxon>
    </lineage>
</organism>
<protein>
    <recommendedName>
        <fullName evidence="2">NB-ARC domain-containing protein</fullName>
    </recommendedName>
</protein>
<keyword evidence="4" id="KW-1185">Reference proteome</keyword>
<name>A0A167M977_CALVF</name>
<dbReference type="STRING" id="1330018.A0A167M977"/>
<accession>A0A167M977</accession>
<dbReference type="AlphaFoldDB" id="A0A167M977"/>
<dbReference type="InterPro" id="IPR027417">
    <property type="entry name" value="P-loop_NTPase"/>
</dbReference>
<proteinExistence type="predicted"/>
<dbReference type="Proteomes" id="UP000076738">
    <property type="component" value="Unassembled WGS sequence"/>
</dbReference>
<dbReference type="EMBL" id="KV417284">
    <property type="protein sequence ID" value="KZO96473.1"/>
    <property type="molecule type" value="Genomic_DNA"/>
</dbReference>
<reference evidence="3 4" key="1">
    <citation type="journal article" date="2016" name="Mol. Biol. Evol.">
        <title>Comparative Genomics of Early-Diverging Mushroom-Forming Fungi Provides Insights into the Origins of Lignocellulose Decay Capabilities.</title>
        <authorList>
            <person name="Nagy L.G."/>
            <person name="Riley R."/>
            <person name="Tritt A."/>
            <person name="Adam C."/>
            <person name="Daum C."/>
            <person name="Floudas D."/>
            <person name="Sun H."/>
            <person name="Yadav J.S."/>
            <person name="Pangilinan J."/>
            <person name="Larsson K.H."/>
            <person name="Matsuura K."/>
            <person name="Barry K."/>
            <person name="Labutti K."/>
            <person name="Kuo R."/>
            <person name="Ohm R.A."/>
            <person name="Bhattacharya S.S."/>
            <person name="Shirouzu T."/>
            <person name="Yoshinaga Y."/>
            <person name="Martin F.M."/>
            <person name="Grigoriev I.V."/>
            <person name="Hibbett D.S."/>
        </authorList>
    </citation>
    <scope>NUCLEOTIDE SEQUENCE [LARGE SCALE GENOMIC DNA]</scope>
    <source>
        <strain evidence="3 4">TUFC12733</strain>
    </source>
</reference>
<dbReference type="Pfam" id="PF00931">
    <property type="entry name" value="NB-ARC"/>
    <property type="match status" value="1"/>
</dbReference>
<gene>
    <name evidence="3" type="ORF">CALVIDRAFT_598408</name>
</gene>
<evidence type="ECO:0000313" key="3">
    <source>
        <dbReference type="EMBL" id="KZO96473.1"/>
    </source>
</evidence>
<feature type="region of interest" description="Disordered" evidence="1">
    <location>
        <begin position="1"/>
        <end position="26"/>
    </location>
</feature>
<dbReference type="GO" id="GO:0043531">
    <property type="term" value="F:ADP binding"/>
    <property type="evidence" value="ECO:0007669"/>
    <property type="project" value="InterPro"/>
</dbReference>
<sequence length="822" mass="90103">MAAAPNAASTVPLMKRSPTVDSSRTGKSTLRAASLLTIRTLGTFASKAKSSLNEHAGKLGKHAQDGLSDIAGIGRPAQEVKEACKEFRARMEMRTDQVLEKAKSPDTNDAFKTQAKGLQNLVLEINTFLDAKESLGVLKSMTEVDDIKKSLATFDERLKTTVDSLTVNMTMNLLFPEKDVTARLPSPILGPLAAEFDRATCPRICVGRDNVIDPIVKTLLKDSPARIALLGMGGIGKTTIALKVLHDPEVVDHFGNNRVFFSCEGDTTVNGLLKSAAAALRVRKRGDLRTMVKECLSSLKGPGLLVIDNCESVWDTSADEGVEELLVEFATMDNLSLILTIRGAITPPNIQWSPDSTYRIEPLKLEDARQLFTQISGKQGSPTGNDEEKAVEESITKLVKEMGGIPRPITILATLAQSTNPADLLAHYLDDGTVILKKGRGERDSSFDKSTMLSIDSLTMRQSPHALEALRLIALLPEGADRAQLEEMFPTMNRRQEASEAARILLQLALADDCSGYVKVVAPIRMFMQKRYPAAQASHWKELQHYYARLAGSGEHVGRKAGAEPVTRLAKEYPNIVSVLRYSLKTELPQSPILEAIIELARFSTMAHVGDCTQLLSDALNKVADSAELARHRPSLLLAVGRLQTQQGEYDQADVSLCEAKKLFEELHQDLDALDCQLALADNFYAQEAWDDACSLVRSAQSTVFLQTEEDKFGQAQCLHKMGKIMRKQGQLDEARELLEQASDMYDTERYDLGVAECAWELATIPLVGEGDPTLAAMKMLAKAREFYEQIGFANMLEVCDAEIEKVQSGNKDTISSNTAFA</sequence>
<dbReference type="Gene3D" id="3.40.50.300">
    <property type="entry name" value="P-loop containing nucleotide triphosphate hydrolases"/>
    <property type="match status" value="1"/>
</dbReference>
<dbReference type="SUPFAM" id="SSF48452">
    <property type="entry name" value="TPR-like"/>
    <property type="match status" value="1"/>
</dbReference>
<dbReference type="InterPro" id="IPR002182">
    <property type="entry name" value="NB-ARC"/>
</dbReference>
<dbReference type="Gene3D" id="1.25.40.10">
    <property type="entry name" value="Tetratricopeptide repeat domain"/>
    <property type="match status" value="1"/>
</dbReference>
<dbReference type="PANTHER" id="PTHR36766">
    <property type="entry name" value="PLANT BROAD-SPECTRUM MILDEW RESISTANCE PROTEIN RPW8"/>
    <property type="match status" value="1"/>
</dbReference>
<evidence type="ECO:0000256" key="1">
    <source>
        <dbReference type="SAM" id="MobiDB-lite"/>
    </source>
</evidence>
<dbReference type="SUPFAM" id="SSF52540">
    <property type="entry name" value="P-loop containing nucleoside triphosphate hydrolases"/>
    <property type="match status" value="1"/>
</dbReference>
<evidence type="ECO:0000313" key="4">
    <source>
        <dbReference type="Proteomes" id="UP000076738"/>
    </source>
</evidence>